<dbReference type="EMBL" id="JAKLMC020000009">
    <property type="protein sequence ID" value="KAK5954158.1"/>
    <property type="molecule type" value="Genomic_DNA"/>
</dbReference>
<dbReference type="PROSITE" id="PS51296">
    <property type="entry name" value="RIESKE"/>
    <property type="match status" value="1"/>
</dbReference>
<dbReference type="Proteomes" id="UP001316803">
    <property type="component" value="Unassembled WGS sequence"/>
</dbReference>
<dbReference type="InterPro" id="IPR036188">
    <property type="entry name" value="FAD/NAD-bd_sf"/>
</dbReference>
<dbReference type="GO" id="GO:0046872">
    <property type="term" value="F:metal ion binding"/>
    <property type="evidence" value="ECO:0007669"/>
    <property type="project" value="UniProtKB-KW"/>
</dbReference>
<dbReference type="PANTHER" id="PTHR13847:SF281">
    <property type="entry name" value="FAD DEPENDENT OXIDOREDUCTASE DOMAIN-CONTAINING PROTEIN"/>
    <property type="match status" value="1"/>
</dbReference>
<dbReference type="PANTHER" id="PTHR13847">
    <property type="entry name" value="SARCOSINE DEHYDROGENASE-RELATED"/>
    <property type="match status" value="1"/>
</dbReference>
<accession>A0AAN8ELM6</accession>
<gene>
    <name evidence="6" type="ORF">OHC33_004731</name>
</gene>
<dbReference type="InterPro" id="IPR038010">
    <property type="entry name" value="YhfW_C"/>
</dbReference>
<evidence type="ECO:0000259" key="5">
    <source>
        <dbReference type="PROSITE" id="PS51296"/>
    </source>
</evidence>
<dbReference type="InterPro" id="IPR017941">
    <property type="entry name" value="Rieske_2Fe-2S"/>
</dbReference>
<keyword evidence="7" id="KW-1185">Reference proteome</keyword>
<dbReference type="Pfam" id="PF01266">
    <property type="entry name" value="DAO"/>
    <property type="match status" value="1"/>
</dbReference>
<proteinExistence type="predicted"/>
<protein>
    <recommendedName>
        <fullName evidence="5">Rieske domain-containing protein</fullName>
    </recommendedName>
</protein>
<dbReference type="InterPro" id="IPR036922">
    <property type="entry name" value="Rieske_2Fe-2S_sf"/>
</dbReference>
<evidence type="ECO:0000256" key="4">
    <source>
        <dbReference type="ARBA" id="ARBA00023014"/>
    </source>
</evidence>
<dbReference type="Gene3D" id="2.102.10.10">
    <property type="entry name" value="Rieske [2Fe-2S] iron-sulphur domain"/>
    <property type="match status" value="1"/>
</dbReference>
<dbReference type="FunFam" id="2.102.10.10:FF:000014">
    <property type="entry name" value="Oxidoreductase, FAD dependent"/>
    <property type="match status" value="1"/>
</dbReference>
<reference evidence="6 7" key="1">
    <citation type="submission" date="2022-12" db="EMBL/GenBank/DDBJ databases">
        <title>Genomic features and morphological characterization of a novel Knufia sp. strain isolated from spacecraft assembly facility.</title>
        <authorList>
            <person name="Teixeira M."/>
            <person name="Chander A.M."/>
            <person name="Stajich J.E."/>
            <person name="Venkateswaran K."/>
        </authorList>
    </citation>
    <scope>NUCLEOTIDE SEQUENCE [LARGE SCALE GENOMIC DNA]</scope>
    <source>
        <strain evidence="6 7">FJI-L2-BK-P2</strain>
    </source>
</reference>
<dbReference type="GO" id="GO:0051537">
    <property type="term" value="F:2 iron, 2 sulfur cluster binding"/>
    <property type="evidence" value="ECO:0007669"/>
    <property type="project" value="UniProtKB-KW"/>
</dbReference>
<dbReference type="GO" id="GO:0005737">
    <property type="term" value="C:cytoplasm"/>
    <property type="evidence" value="ECO:0007669"/>
    <property type="project" value="TreeGrafter"/>
</dbReference>
<keyword evidence="3" id="KW-0408">Iron</keyword>
<evidence type="ECO:0000256" key="3">
    <source>
        <dbReference type="ARBA" id="ARBA00023004"/>
    </source>
</evidence>
<dbReference type="AlphaFoldDB" id="A0AAN8ELM6"/>
<evidence type="ECO:0000256" key="1">
    <source>
        <dbReference type="ARBA" id="ARBA00022714"/>
    </source>
</evidence>
<keyword evidence="1" id="KW-0001">2Fe-2S</keyword>
<dbReference type="Pfam" id="PF00355">
    <property type="entry name" value="Rieske"/>
    <property type="match status" value="1"/>
</dbReference>
<dbReference type="CDD" id="cd03477">
    <property type="entry name" value="Rieske_YhfW_C"/>
    <property type="match status" value="1"/>
</dbReference>
<evidence type="ECO:0000313" key="7">
    <source>
        <dbReference type="Proteomes" id="UP001316803"/>
    </source>
</evidence>
<feature type="domain" description="Rieske" evidence="5">
    <location>
        <begin position="491"/>
        <end position="547"/>
    </location>
</feature>
<sequence length="564" mass="62568">MASIAPSSNTKATTVNPDHFLQTSGAQDAVWIKTLPYSSIPTFPKLDRDLETDALIIGSGISGVSIAYELVRKGVDVTMIEARNILSGETGRTSGHLSSDLDDGYTEIGKKHGKEGAKLAAESHDWAAKRVGQVSKELGIECEYRMLKGYNVSQYERGTKEHDDEVKTLKEDVEAAREAGLDAIYQEGFAVPGWDGQLDQRDAAIFNNQATFHPTKYVVGVLEWLKQQKNFQAFSGTRAVDIKEKGVTVPVVDVHLGPKDTVVKTEGGHTITASHTVEATCVPLQRLSLIAEMEYHRTYCIAIRIPKGVVEDCLLYDSAECYKYVRMTECDDQDDYMVVGGCDHAVGQEDEQDARYNELEEWTRKRFTKAGAVDYKWSGQIFEPVDFMGYIGRNSGQQKVYVVTGDSGNGLTHGVLAGKLISDMITGEANPWEKLYDPRRRGKAIAKSLPHMLEHDIQVNMQYKRFAENDINDIEDLGNDKGGVLNSKTKKPLAVYRDENGKVHKMSALCPHMKGVVCWNDSEKSWDCPVHGSRFSKDGKQIMGPAQVGMHPAEQSELKTGFMQ</sequence>
<dbReference type="Gene3D" id="3.30.9.10">
    <property type="entry name" value="D-Amino Acid Oxidase, subunit A, domain 2"/>
    <property type="match status" value="1"/>
</dbReference>
<dbReference type="SUPFAM" id="SSF51905">
    <property type="entry name" value="FAD/NAD(P)-binding domain"/>
    <property type="match status" value="1"/>
</dbReference>
<evidence type="ECO:0000313" key="6">
    <source>
        <dbReference type="EMBL" id="KAK5954158.1"/>
    </source>
</evidence>
<dbReference type="Gene3D" id="3.50.50.60">
    <property type="entry name" value="FAD/NAD(P)-binding domain"/>
    <property type="match status" value="1"/>
</dbReference>
<comment type="caution">
    <text evidence="6">The sequence shown here is derived from an EMBL/GenBank/DDBJ whole genome shotgun (WGS) entry which is preliminary data.</text>
</comment>
<organism evidence="6 7">
    <name type="scientific">Knufia fluminis</name>
    <dbReference type="NCBI Taxonomy" id="191047"/>
    <lineage>
        <taxon>Eukaryota</taxon>
        <taxon>Fungi</taxon>
        <taxon>Dikarya</taxon>
        <taxon>Ascomycota</taxon>
        <taxon>Pezizomycotina</taxon>
        <taxon>Eurotiomycetes</taxon>
        <taxon>Chaetothyriomycetidae</taxon>
        <taxon>Chaetothyriales</taxon>
        <taxon>Trichomeriaceae</taxon>
        <taxon>Knufia</taxon>
    </lineage>
</organism>
<evidence type="ECO:0000256" key="2">
    <source>
        <dbReference type="ARBA" id="ARBA00022723"/>
    </source>
</evidence>
<dbReference type="SUPFAM" id="SSF50022">
    <property type="entry name" value="ISP domain"/>
    <property type="match status" value="1"/>
</dbReference>
<keyword evidence="4" id="KW-0411">Iron-sulfur</keyword>
<keyword evidence="2" id="KW-0479">Metal-binding</keyword>
<dbReference type="InterPro" id="IPR006076">
    <property type="entry name" value="FAD-dep_OxRdtase"/>
</dbReference>
<name>A0AAN8ELM6_9EURO</name>